<dbReference type="PANTHER" id="PTHR32071:SF123">
    <property type="entry name" value="DNA-BINDING TRANSCRIPTIONAL ACTIVATOR HYFR-RELATED"/>
    <property type="match status" value="1"/>
</dbReference>
<evidence type="ECO:0000256" key="3">
    <source>
        <dbReference type="ARBA" id="ARBA00023012"/>
    </source>
</evidence>
<proteinExistence type="predicted"/>
<evidence type="ECO:0000256" key="7">
    <source>
        <dbReference type="ARBA" id="ARBA00023163"/>
    </source>
</evidence>
<keyword evidence="2" id="KW-0067">ATP-binding</keyword>
<dbReference type="InterPro" id="IPR058031">
    <property type="entry name" value="AAA_lid_NorR"/>
</dbReference>
<dbReference type="FunFam" id="1.10.8.60:FF:000014">
    <property type="entry name" value="DNA-binding transcriptional regulator NtrC"/>
    <property type="match status" value="1"/>
</dbReference>
<dbReference type="KEGG" id="ebt:EBL_c34620"/>
<evidence type="ECO:0000256" key="2">
    <source>
        <dbReference type="ARBA" id="ARBA00022840"/>
    </source>
</evidence>
<feature type="domain" description="Sigma-54 factor interaction" evidence="8">
    <location>
        <begin position="343"/>
        <end position="572"/>
    </location>
</feature>
<dbReference type="InterPro" id="IPR025943">
    <property type="entry name" value="Sigma_54_int_dom_ATP-bd_2"/>
</dbReference>
<evidence type="ECO:0000313" key="10">
    <source>
        <dbReference type="Proteomes" id="UP000001955"/>
    </source>
</evidence>
<dbReference type="PROSITE" id="PS00675">
    <property type="entry name" value="SIGMA54_INTERACT_1"/>
    <property type="match status" value="1"/>
</dbReference>
<dbReference type="Gene3D" id="1.10.8.60">
    <property type="match status" value="1"/>
</dbReference>
<dbReference type="SUPFAM" id="SSF46689">
    <property type="entry name" value="Homeodomain-like"/>
    <property type="match status" value="1"/>
</dbReference>
<dbReference type="HOGENOM" id="CLU_000445_95_1_6"/>
<keyword evidence="4" id="KW-0805">Transcription regulation</keyword>
<dbReference type="Gene3D" id="3.40.50.300">
    <property type="entry name" value="P-loop containing nucleotide triphosphate hydrolases"/>
    <property type="match status" value="1"/>
</dbReference>
<keyword evidence="5" id="KW-0238">DNA-binding</keyword>
<evidence type="ECO:0000256" key="5">
    <source>
        <dbReference type="ARBA" id="ARBA00023125"/>
    </source>
</evidence>
<dbReference type="Pfam" id="PF13185">
    <property type="entry name" value="GAF_2"/>
    <property type="match status" value="1"/>
</dbReference>
<gene>
    <name evidence="9" type="primary">fhlA2</name>
    <name evidence="9" type="ordered locus">EBL_c34620</name>
</gene>
<dbReference type="InterPro" id="IPR025944">
    <property type="entry name" value="Sigma_54_int_dom_CS"/>
</dbReference>
<dbReference type="PROSITE" id="PS00676">
    <property type="entry name" value="SIGMA54_INTERACT_2"/>
    <property type="match status" value="1"/>
</dbReference>
<dbReference type="Gene3D" id="1.10.10.60">
    <property type="entry name" value="Homeodomain-like"/>
    <property type="match status" value="1"/>
</dbReference>
<dbReference type="SMART" id="SM00382">
    <property type="entry name" value="AAA"/>
    <property type="match status" value="1"/>
</dbReference>
<dbReference type="PANTHER" id="PTHR32071">
    <property type="entry name" value="TRANSCRIPTIONAL REGULATORY PROTEIN"/>
    <property type="match status" value="1"/>
</dbReference>
<dbReference type="SMART" id="SM00065">
    <property type="entry name" value="GAF"/>
    <property type="match status" value="1"/>
</dbReference>
<dbReference type="GO" id="GO:0003677">
    <property type="term" value="F:DNA binding"/>
    <property type="evidence" value="ECO:0007669"/>
    <property type="project" value="UniProtKB-KW"/>
</dbReference>
<dbReference type="GO" id="GO:0000160">
    <property type="term" value="P:phosphorelay signal transduction system"/>
    <property type="evidence" value="ECO:0007669"/>
    <property type="project" value="UniProtKB-KW"/>
</dbReference>
<evidence type="ECO:0000313" key="9">
    <source>
        <dbReference type="EMBL" id="AFJ48518.1"/>
    </source>
</evidence>
<dbReference type="SUPFAM" id="SSF55781">
    <property type="entry name" value="GAF domain-like"/>
    <property type="match status" value="1"/>
</dbReference>
<dbReference type="InterPro" id="IPR025662">
    <property type="entry name" value="Sigma_54_int_dom_ATP-bd_1"/>
</dbReference>
<dbReference type="CDD" id="cd00009">
    <property type="entry name" value="AAA"/>
    <property type="match status" value="1"/>
</dbReference>
<dbReference type="PATRIC" id="fig|630626.3.peg.3371"/>
<dbReference type="InterPro" id="IPR003593">
    <property type="entry name" value="AAA+_ATPase"/>
</dbReference>
<organism evidence="9 10">
    <name type="scientific">Shimwellia blattae (strain ATCC 29907 / DSM 4481 / JCM 1650 / NBRC 105725 / CDC 9005-74)</name>
    <name type="common">Escherichia blattae</name>
    <dbReference type="NCBI Taxonomy" id="630626"/>
    <lineage>
        <taxon>Bacteria</taxon>
        <taxon>Pseudomonadati</taxon>
        <taxon>Pseudomonadota</taxon>
        <taxon>Gammaproteobacteria</taxon>
        <taxon>Enterobacterales</taxon>
        <taxon>Enterobacteriaceae</taxon>
        <taxon>Shimwellia</taxon>
    </lineage>
</organism>
<sequence length="659" mass="74309">MKLVSCSGISIGKDNRQALLADIAKHLLHQRDELAVLRIITTLLPRGIFFNCVQLVIAGQGNWQQEVRNPSITLPAKNSDLAGRYAVSLNNLWPLQGELIFIRHQGGDFSDEERNFLYLVADLAGGMVFQLSQHKYLLTESQSLRKKCECLHILVDITNSVLAHDDIKPLFSDVSREIYRFFGINYIAFAMKADNNADFDIYASCYAPECAPEEQPRQFRFSGELLKWPDTRHTERVVNDDDEYFHQIPALFPGVPGSGELKTACLLPLISRGQPLGVLILAHQRGGFFTKDKRELLEQITARVAIATGNVSDGAKSAPPVDQKSENTRLKNYLQPHDDEHNIIYQSQAMARVMEQIELVAASESTVLILGETGTGKELVAREIHRRSQRNNNTMVKINCAAVPENLLESDLFGHEKGAFTGAISRHIGRFEMANEGTLFLDEIGDMPLRLQPKLLRVLQEREIERLGSSKTIPVHVRLIAATNRDLKQMSVSHDFRSDLYYRLNVFPIYVPSLRERPEDIPLLANYFMRKIARSMQRDIVTIPEEALQQLVRYPWPGNIRELQNVIERAVILTTNTSLNIQLQDLQMAEPVTGRPAEKKVPLAPPPESDEKERLQIIQALRETNGIVAGPRGAALRLGLKRTTLLSRMQRLGISVDDL</sequence>
<evidence type="ECO:0000256" key="4">
    <source>
        <dbReference type="ARBA" id="ARBA00023015"/>
    </source>
</evidence>
<evidence type="ECO:0000256" key="6">
    <source>
        <dbReference type="ARBA" id="ARBA00023159"/>
    </source>
</evidence>
<dbReference type="OrthoDB" id="9804019at2"/>
<dbReference type="FunFam" id="3.40.50.300:FF:000006">
    <property type="entry name" value="DNA-binding transcriptional regulator NtrC"/>
    <property type="match status" value="1"/>
</dbReference>
<dbReference type="InterPro" id="IPR002078">
    <property type="entry name" value="Sigma_54_int"/>
</dbReference>
<dbReference type="GO" id="GO:0006355">
    <property type="term" value="P:regulation of DNA-templated transcription"/>
    <property type="evidence" value="ECO:0007669"/>
    <property type="project" value="InterPro"/>
</dbReference>
<dbReference type="SUPFAM" id="SSF52540">
    <property type="entry name" value="P-loop containing nucleoside triphosphate hydrolases"/>
    <property type="match status" value="1"/>
</dbReference>
<accession>I2BDB4</accession>
<dbReference type="EMBL" id="CP001560">
    <property type="protein sequence ID" value="AFJ48518.1"/>
    <property type="molecule type" value="Genomic_DNA"/>
</dbReference>
<dbReference type="PROSITE" id="PS00688">
    <property type="entry name" value="SIGMA54_INTERACT_3"/>
    <property type="match status" value="1"/>
</dbReference>
<dbReference type="InterPro" id="IPR029016">
    <property type="entry name" value="GAF-like_dom_sf"/>
</dbReference>
<keyword evidence="3" id="KW-0902">Two-component regulatory system</keyword>
<keyword evidence="9" id="KW-0456">Lyase</keyword>
<dbReference type="Gene3D" id="3.30.450.40">
    <property type="match status" value="1"/>
</dbReference>
<evidence type="ECO:0000256" key="1">
    <source>
        <dbReference type="ARBA" id="ARBA00022741"/>
    </source>
</evidence>
<protein>
    <submittedName>
        <fullName evidence="9">Formate hydrogenlyase transcriptional activator</fullName>
    </submittedName>
</protein>
<dbReference type="STRING" id="630626.EBL_c34620"/>
<dbReference type="AlphaFoldDB" id="I2BDB4"/>
<keyword evidence="1" id="KW-0547">Nucleotide-binding</keyword>
<name>I2BDB4_SHIBC</name>
<dbReference type="Proteomes" id="UP000001955">
    <property type="component" value="Chromosome"/>
</dbReference>
<evidence type="ECO:0000259" key="8">
    <source>
        <dbReference type="PROSITE" id="PS50045"/>
    </source>
</evidence>
<dbReference type="PROSITE" id="PS50045">
    <property type="entry name" value="SIGMA54_INTERACT_4"/>
    <property type="match status" value="1"/>
</dbReference>
<reference evidence="9 10" key="1">
    <citation type="journal article" date="2012" name="J. Bacteriol.">
        <title>Complete genome sequence of the B12-producing Shimwellia blattae strain DSM 4481, isolated from a cockroach.</title>
        <authorList>
            <person name="Brzuszkiewicz E."/>
            <person name="Waschkowitz T."/>
            <person name="Wiezer A."/>
            <person name="Daniel R."/>
        </authorList>
    </citation>
    <scope>NUCLEOTIDE SEQUENCE [LARGE SCALE GENOMIC DNA]</scope>
    <source>
        <strain evidence="10">ATCC 29907 / DSM 4481 / JCM 1650 / NBRC 105725 / CDC 9005-74</strain>
    </source>
</reference>
<dbReference type="GO" id="GO:0016829">
    <property type="term" value="F:lyase activity"/>
    <property type="evidence" value="ECO:0007669"/>
    <property type="project" value="UniProtKB-KW"/>
</dbReference>
<dbReference type="Pfam" id="PF00158">
    <property type="entry name" value="Sigma54_activat"/>
    <property type="match status" value="1"/>
</dbReference>
<dbReference type="InterPro" id="IPR027417">
    <property type="entry name" value="P-loop_NTPase"/>
</dbReference>
<keyword evidence="7" id="KW-0804">Transcription</keyword>
<dbReference type="RefSeq" id="WP_014716195.1">
    <property type="nucleotide sequence ID" value="NC_017910.1"/>
</dbReference>
<dbReference type="Pfam" id="PF25601">
    <property type="entry name" value="AAA_lid_14"/>
    <property type="match status" value="1"/>
</dbReference>
<dbReference type="InterPro" id="IPR009057">
    <property type="entry name" value="Homeodomain-like_sf"/>
</dbReference>
<dbReference type="eggNOG" id="COG3604">
    <property type="taxonomic scope" value="Bacteria"/>
</dbReference>
<keyword evidence="10" id="KW-1185">Reference proteome</keyword>
<keyword evidence="6" id="KW-0010">Activator</keyword>
<dbReference type="GO" id="GO:0005524">
    <property type="term" value="F:ATP binding"/>
    <property type="evidence" value="ECO:0007669"/>
    <property type="project" value="UniProtKB-KW"/>
</dbReference>
<dbReference type="InterPro" id="IPR003018">
    <property type="entry name" value="GAF"/>
</dbReference>